<feature type="domain" description="PAS" evidence="1">
    <location>
        <begin position="33"/>
        <end position="103"/>
    </location>
</feature>
<dbReference type="SMART" id="SM00091">
    <property type="entry name" value="PAS"/>
    <property type="match status" value="2"/>
</dbReference>
<dbReference type="Gene3D" id="1.10.3210.10">
    <property type="entry name" value="Hypothetical protein af1432"/>
    <property type="match status" value="1"/>
</dbReference>
<evidence type="ECO:0000313" key="6">
    <source>
        <dbReference type="Proteomes" id="UP000177230"/>
    </source>
</evidence>
<dbReference type="EMBL" id="MFFM01000042">
    <property type="protein sequence ID" value="OGF09357.1"/>
    <property type="molecule type" value="Genomic_DNA"/>
</dbReference>
<evidence type="ECO:0000259" key="4">
    <source>
        <dbReference type="PROSITE" id="PS51832"/>
    </source>
</evidence>
<dbReference type="SUPFAM" id="SSF55073">
    <property type="entry name" value="Nucleotide cyclase"/>
    <property type="match status" value="1"/>
</dbReference>
<dbReference type="Pfam" id="PF00989">
    <property type="entry name" value="PAS"/>
    <property type="match status" value="2"/>
</dbReference>
<feature type="domain" description="HD-GYP" evidence="4">
    <location>
        <begin position="472"/>
        <end position="658"/>
    </location>
</feature>
<evidence type="ECO:0000259" key="2">
    <source>
        <dbReference type="PROSITE" id="PS50113"/>
    </source>
</evidence>
<gene>
    <name evidence="5" type="ORF">A2024_08725</name>
</gene>
<dbReference type="NCBIfam" id="TIGR00254">
    <property type="entry name" value="GGDEF"/>
    <property type="match status" value="1"/>
</dbReference>
<evidence type="ECO:0008006" key="7">
    <source>
        <dbReference type="Google" id="ProtNLM"/>
    </source>
</evidence>
<comment type="caution">
    <text evidence="5">The sequence shown here is derived from an EMBL/GenBank/DDBJ whole genome shotgun (WGS) entry which is preliminary data.</text>
</comment>
<dbReference type="PANTHER" id="PTHR44757:SF2">
    <property type="entry name" value="BIOFILM ARCHITECTURE MAINTENANCE PROTEIN MBAA"/>
    <property type="match status" value="1"/>
</dbReference>
<organism evidence="5 6">
    <name type="scientific">Candidatus Edwardsbacteria bacterium GWF2_54_11</name>
    <dbReference type="NCBI Taxonomy" id="1817851"/>
    <lineage>
        <taxon>Bacteria</taxon>
        <taxon>Candidatus Edwardsiibacteriota</taxon>
    </lineage>
</organism>
<dbReference type="InterPro" id="IPR000014">
    <property type="entry name" value="PAS"/>
</dbReference>
<dbReference type="SMART" id="SM00267">
    <property type="entry name" value="GGDEF"/>
    <property type="match status" value="1"/>
</dbReference>
<evidence type="ECO:0000313" key="5">
    <source>
        <dbReference type="EMBL" id="OGF09357.1"/>
    </source>
</evidence>
<dbReference type="PROSITE" id="PS50112">
    <property type="entry name" value="PAS"/>
    <property type="match status" value="2"/>
</dbReference>
<feature type="domain" description="GGDEF" evidence="3">
    <location>
        <begin position="351"/>
        <end position="482"/>
    </location>
</feature>
<dbReference type="InterPro" id="IPR037522">
    <property type="entry name" value="HD_GYP_dom"/>
</dbReference>
<dbReference type="Pfam" id="PF13487">
    <property type="entry name" value="HD_5"/>
    <property type="match status" value="1"/>
</dbReference>
<dbReference type="AlphaFoldDB" id="A0A1F5R4F7"/>
<protein>
    <recommendedName>
        <fullName evidence="7">Diguanylate cyclase</fullName>
    </recommendedName>
</protein>
<dbReference type="NCBIfam" id="TIGR00229">
    <property type="entry name" value="sensory_box"/>
    <property type="match status" value="2"/>
</dbReference>
<dbReference type="PANTHER" id="PTHR44757">
    <property type="entry name" value="DIGUANYLATE CYCLASE DGCP"/>
    <property type="match status" value="1"/>
</dbReference>
<dbReference type="CDD" id="cd01949">
    <property type="entry name" value="GGDEF"/>
    <property type="match status" value="1"/>
</dbReference>
<name>A0A1F5R4F7_9BACT</name>
<dbReference type="PROSITE" id="PS50887">
    <property type="entry name" value="GGDEF"/>
    <property type="match status" value="1"/>
</dbReference>
<dbReference type="InterPro" id="IPR000700">
    <property type="entry name" value="PAS-assoc_C"/>
</dbReference>
<evidence type="ECO:0000259" key="1">
    <source>
        <dbReference type="PROSITE" id="PS50112"/>
    </source>
</evidence>
<dbReference type="InterPro" id="IPR043128">
    <property type="entry name" value="Rev_trsase/Diguanyl_cyclase"/>
</dbReference>
<dbReference type="InterPro" id="IPR003607">
    <property type="entry name" value="HD/PDEase_dom"/>
</dbReference>
<dbReference type="InterPro" id="IPR029787">
    <property type="entry name" value="Nucleotide_cyclase"/>
</dbReference>
<dbReference type="Pfam" id="PF00990">
    <property type="entry name" value="GGDEF"/>
    <property type="match status" value="1"/>
</dbReference>
<dbReference type="GO" id="GO:0006355">
    <property type="term" value="P:regulation of DNA-templated transcription"/>
    <property type="evidence" value="ECO:0007669"/>
    <property type="project" value="InterPro"/>
</dbReference>
<dbReference type="InterPro" id="IPR035965">
    <property type="entry name" value="PAS-like_dom_sf"/>
</dbReference>
<dbReference type="SUPFAM" id="SSF55785">
    <property type="entry name" value="PYP-like sensor domain (PAS domain)"/>
    <property type="match status" value="2"/>
</dbReference>
<dbReference type="InterPro" id="IPR000160">
    <property type="entry name" value="GGDEF_dom"/>
</dbReference>
<sequence length="658" mass="75451">MLLLLGAFVGAVFLGHRKISHLSTEHQKQLEKSEARFQRLIENSPVPIAVANLQGFLYSNQAFARLLGIEKPDQLIGQTIGEFMHPDYRQIEQNRIERVVNNRINAGLLEQKVVRRDGVELDVKTISSPIVFAGQPAAQITFQDITTSKHIQHLLEKNQQNLEAEIRERTKELLTTNQNLKHEISQRVMIEEILSTSEKHFRSLIENSLDLIAIVNREGRLTYVNPMVKIMLGYDGKDVLGAEVYDYIFPDDAVEVKKVFGELLSRVGEVRCMDFKIRHKDGSYRTIEALSRNMLDLPAVNGIMATIKDVTEKRKAQQQIEYLSFYDRLTGLHNRAFFEEEILRIDTNRHLPITMFVADVNGLKLVNDAFGHVEGDELLNRMAQILKLCCRREDIIARWGGDEFALLLLNTPGYKADELCQRINQLCREKVKGPVALSLAMGHATKKKMEQNIKDILKEAEENMYRSKMMTSKKVRTDIMSHLLGLYYQKGQRTKEQLGVLQGLAREMASARGLTPPETLKLQQVLEYCDLGNIAIEQKLFNKKDRLTAEEWKMMHRHPEIGYHIVQNTPETADLAEPILAHHEWWDGSGYPRNLKGEDIPLYARMVSILNAYDALTQKRPYRRAVGPEQAIKEIKRCAGTQFDPFLAEVMEEITIRL</sequence>
<reference evidence="5 6" key="1">
    <citation type="journal article" date="2016" name="Nat. Commun.">
        <title>Thousands of microbial genomes shed light on interconnected biogeochemical processes in an aquifer system.</title>
        <authorList>
            <person name="Anantharaman K."/>
            <person name="Brown C.T."/>
            <person name="Hug L.A."/>
            <person name="Sharon I."/>
            <person name="Castelle C.J."/>
            <person name="Probst A.J."/>
            <person name="Thomas B.C."/>
            <person name="Singh A."/>
            <person name="Wilkins M.J."/>
            <person name="Karaoz U."/>
            <person name="Brodie E.L."/>
            <person name="Williams K.H."/>
            <person name="Hubbard S.S."/>
            <person name="Banfield J.F."/>
        </authorList>
    </citation>
    <scope>NUCLEOTIDE SEQUENCE [LARGE SCALE GENOMIC DNA]</scope>
</reference>
<dbReference type="Gene3D" id="3.30.70.270">
    <property type="match status" value="1"/>
</dbReference>
<dbReference type="SUPFAM" id="SSF109604">
    <property type="entry name" value="HD-domain/PDEase-like"/>
    <property type="match status" value="1"/>
</dbReference>
<feature type="domain" description="PAS" evidence="1">
    <location>
        <begin position="197"/>
        <end position="267"/>
    </location>
</feature>
<dbReference type="PROSITE" id="PS51832">
    <property type="entry name" value="HD_GYP"/>
    <property type="match status" value="1"/>
</dbReference>
<dbReference type="Gene3D" id="3.30.450.20">
    <property type="entry name" value="PAS domain"/>
    <property type="match status" value="2"/>
</dbReference>
<proteinExistence type="predicted"/>
<accession>A0A1F5R4F7</accession>
<evidence type="ECO:0000259" key="3">
    <source>
        <dbReference type="PROSITE" id="PS50887"/>
    </source>
</evidence>
<dbReference type="PROSITE" id="PS50113">
    <property type="entry name" value="PAC"/>
    <property type="match status" value="1"/>
</dbReference>
<feature type="domain" description="PAC" evidence="2">
    <location>
        <begin position="271"/>
        <end position="322"/>
    </location>
</feature>
<dbReference type="Proteomes" id="UP000177230">
    <property type="component" value="Unassembled WGS sequence"/>
</dbReference>
<dbReference type="InterPro" id="IPR013767">
    <property type="entry name" value="PAS_fold"/>
</dbReference>
<dbReference type="InterPro" id="IPR052155">
    <property type="entry name" value="Biofilm_reg_signaling"/>
</dbReference>
<dbReference type="CDD" id="cd00130">
    <property type="entry name" value="PAS"/>
    <property type="match status" value="2"/>
</dbReference>
<dbReference type="CDD" id="cd00077">
    <property type="entry name" value="HDc"/>
    <property type="match status" value="1"/>
</dbReference>